<evidence type="ECO:0000256" key="3">
    <source>
        <dbReference type="ARBA" id="ARBA00022692"/>
    </source>
</evidence>
<name>A0A660SEC7_UNCW3</name>
<feature type="transmembrane region" description="Helical" evidence="6">
    <location>
        <begin position="437"/>
        <end position="455"/>
    </location>
</feature>
<dbReference type="Pfam" id="PF07690">
    <property type="entry name" value="MFS_1"/>
    <property type="match status" value="1"/>
</dbReference>
<keyword evidence="3 6" id="KW-0812">Transmembrane</keyword>
<dbReference type="PANTHER" id="PTHR42718:SF9">
    <property type="entry name" value="MAJOR FACILITATOR SUPERFAMILY MULTIDRUG TRANSPORTER MFSC"/>
    <property type="match status" value="1"/>
</dbReference>
<comment type="subcellular location">
    <subcellularLocation>
        <location evidence="1">Membrane</location>
        <topology evidence="1">Multi-pass membrane protein</topology>
    </subcellularLocation>
</comment>
<feature type="transmembrane region" description="Helical" evidence="6">
    <location>
        <begin position="263"/>
        <end position="285"/>
    </location>
</feature>
<dbReference type="EMBL" id="QNBE01000173">
    <property type="protein sequence ID" value="RKX68350.1"/>
    <property type="molecule type" value="Genomic_DNA"/>
</dbReference>
<dbReference type="GO" id="GO:0022857">
    <property type="term" value="F:transmembrane transporter activity"/>
    <property type="evidence" value="ECO:0007669"/>
    <property type="project" value="InterPro"/>
</dbReference>
<dbReference type="CDD" id="cd17321">
    <property type="entry name" value="MFS_MMR_MDR_like"/>
    <property type="match status" value="1"/>
</dbReference>
<feature type="transmembrane region" description="Helical" evidence="6">
    <location>
        <begin position="169"/>
        <end position="189"/>
    </location>
</feature>
<evidence type="ECO:0000259" key="7">
    <source>
        <dbReference type="PROSITE" id="PS50850"/>
    </source>
</evidence>
<dbReference type="Gene3D" id="1.20.1250.20">
    <property type="entry name" value="MFS general substrate transporter like domains"/>
    <property type="match status" value="1"/>
</dbReference>
<feature type="domain" description="Major facilitator superfamily (MFS) profile" evidence="7">
    <location>
        <begin position="15"/>
        <end position="460"/>
    </location>
</feature>
<gene>
    <name evidence="8" type="ORF">DRP53_10905</name>
</gene>
<organism evidence="8 9">
    <name type="scientific">candidate division WOR-3 bacterium</name>
    <dbReference type="NCBI Taxonomy" id="2052148"/>
    <lineage>
        <taxon>Bacteria</taxon>
        <taxon>Bacteria division WOR-3</taxon>
    </lineage>
</organism>
<feature type="transmembrane region" description="Helical" evidence="6">
    <location>
        <begin position="15"/>
        <end position="40"/>
    </location>
</feature>
<dbReference type="FunFam" id="1.20.1250.20:FF:000503">
    <property type="entry name" value="Drug resistance transporter, EmrB/QacA subfamily"/>
    <property type="match status" value="1"/>
</dbReference>
<evidence type="ECO:0000313" key="8">
    <source>
        <dbReference type="EMBL" id="RKX68350.1"/>
    </source>
</evidence>
<evidence type="ECO:0000256" key="5">
    <source>
        <dbReference type="ARBA" id="ARBA00023136"/>
    </source>
</evidence>
<feature type="transmembrane region" description="Helical" evidence="6">
    <location>
        <begin position="201"/>
        <end position="220"/>
    </location>
</feature>
<dbReference type="InterPro" id="IPR011701">
    <property type="entry name" value="MFS"/>
</dbReference>
<dbReference type="PROSITE" id="PS50850">
    <property type="entry name" value="MFS"/>
    <property type="match status" value="1"/>
</dbReference>
<evidence type="ECO:0000256" key="1">
    <source>
        <dbReference type="ARBA" id="ARBA00004141"/>
    </source>
</evidence>
<keyword evidence="2" id="KW-0813">Transport</keyword>
<feature type="transmembrane region" description="Helical" evidence="6">
    <location>
        <begin position="400"/>
        <end position="417"/>
    </location>
</feature>
<sequence>MSGILLGVEGTRKTVLLIVALSSFVIPFITSAVNIALPAIGRELKLSALLLSWVATSYLLSVAVFLLPLGRVGDILGRRRIFLLGMIIFTIASTSIFWVQSIFPLLFLRVLQGVGSAMVFATGIAILISVYPERRRGEVIGLIIGATYTALALGPGLGGILIHHLGWRSIFIISLPFGLAIILPTLLFLQPEPKIKRDRFDLIGAIFYGIGLFLIIYGFSVIKEGYGLPLLLVGLLFLLFFILQERRTRTPILDFGLLLTNRLFTLSNLTALIMYSATFATSFLLSLYLQFLRGLSPQSAGFILLSRRAVQALFSPKAGSLSDRIEPRIIASVGMGITSIGLLLLNSLSQDSPLLMVIVALVILGIGFALFSSPNTSAIMGSIPAQNYGIAAAMNGTMRVIGQTISMGIATLIIASIMGNLQLRAQTGGLFLKSTKITIIVFLILSGAGLIASILRGRVR</sequence>
<evidence type="ECO:0000256" key="4">
    <source>
        <dbReference type="ARBA" id="ARBA00022989"/>
    </source>
</evidence>
<evidence type="ECO:0000256" key="6">
    <source>
        <dbReference type="SAM" id="Phobius"/>
    </source>
</evidence>
<dbReference type="GO" id="GO:0016020">
    <property type="term" value="C:membrane"/>
    <property type="evidence" value="ECO:0007669"/>
    <property type="project" value="UniProtKB-SubCell"/>
</dbReference>
<evidence type="ECO:0000256" key="2">
    <source>
        <dbReference type="ARBA" id="ARBA00022448"/>
    </source>
</evidence>
<accession>A0A660SEC7</accession>
<evidence type="ECO:0000313" key="9">
    <source>
        <dbReference type="Proteomes" id="UP000268469"/>
    </source>
</evidence>
<keyword evidence="4 6" id="KW-1133">Transmembrane helix</keyword>
<dbReference type="InterPro" id="IPR020846">
    <property type="entry name" value="MFS_dom"/>
</dbReference>
<feature type="transmembrane region" description="Helical" evidence="6">
    <location>
        <begin position="354"/>
        <end position="371"/>
    </location>
</feature>
<dbReference type="Gene3D" id="1.20.1720.10">
    <property type="entry name" value="Multidrug resistance protein D"/>
    <property type="match status" value="1"/>
</dbReference>
<feature type="transmembrane region" description="Helical" evidence="6">
    <location>
        <begin position="81"/>
        <end position="100"/>
    </location>
</feature>
<dbReference type="Proteomes" id="UP000268469">
    <property type="component" value="Unassembled WGS sequence"/>
</dbReference>
<dbReference type="PANTHER" id="PTHR42718">
    <property type="entry name" value="MAJOR FACILITATOR SUPERFAMILY MULTIDRUG TRANSPORTER MFSC"/>
    <property type="match status" value="1"/>
</dbReference>
<feature type="transmembrane region" description="Helical" evidence="6">
    <location>
        <begin position="46"/>
        <end position="69"/>
    </location>
</feature>
<feature type="transmembrane region" description="Helical" evidence="6">
    <location>
        <begin position="140"/>
        <end position="163"/>
    </location>
</feature>
<comment type="caution">
    <text evidence="8">The sequence shown here is derived from an EMBL/GenBank/DDBJ whole genome shotgun (WGS) entry which is preliminary data.</text>
</comment>
<protein>
    <submittedName>
        <fullName evidence="8">MFS transporter</fullName>
    </submittedName>
</protein>
<proteinExistence type="predicted"/>
<reference evidence="8 9" key="1">
    <citation type="submission" date="2018-06" db="EMBL/GenBank/DDBJ databases">
        <title>Extensive metabolic versatility and redundancy in microbially diverse, dynamic hydrothermal sediments.</title>
        <authorList>
            <person name="Dombrowski N."/>
            <person name="Teske A."/>
            <person name="Baker B.J."/>
        </authorList>
    </citation>
    <scope>NUCLEOTIDE SEQUENCE [LARGE SCALE GENOMIC DNA]</scope>
    <source>
        <strain evidence="8">B36_G15</strain>
    </source>
</reference>
<dbReference type="SUPFAM" id="SSF103473">
    <property type="entry name" value="MFS general substrate transporter"/>
    <property type="match status" value="1"/>
</dbReference>
<feature type="transmembrane region" description="Helical" evidence="6">
    <location>
        <begin position="106"/>
        <end position="128"/>
    </location>
</feature>
<dbReference type="AlphaFoldDB" id="A0A660SEC7"/>
<feature type="transmembrane region" description="Helical" evidence="6">
    <location>
        <begin position="226"/>
        <end position="243"/>
    </location>
</feature>
<keyword evidence="5 6" id="KW-0472">Membrane</keyword>
<dbReference type="InterPro" id="IPR036259">
    <property type="entry name" value="MFS_trans_sf"/>
</dbReference>